<sequence length="108" mass="12098">MPKMRQLTREEIRARRQRLRECSAAAELRLPDAVLDIRKSLGLTQEKFAELTGMTKRQVAEIETGKGNPTFDTLNKIGKLFGFTLGFVPRAGSGPTALSLREPEPETR</sequence>
<dbReference type="AlphaFoldDB" id="A0A9X1NWY9"/>
<dbReference type="Proteomes" id="UP001139089">
    <property type="component" value="Unassembled WGS sequence"/>
</dbReference>
<comment type="caution">
    <text evidence="3">The sequence shown here is derived from an EMBL/GenBank/DDBJ whole genome shotgun (WGS) entry which is preliminary data.</text>
</comment>
<accession>A0A9X1NWY9</accession>
<dbReference type="EMBL" id="JAJOZR010000015">
    <property type="protein sequence ID" value="MCD7111389.1"/>
    <property type="molecule type" value="Genomic_DNA"/>
</dbReference>
<dbReference type="GO" id="GO:0003677">
    <property type="term" value="F:DNA binding"/>
    <property type="evidence" value="ECO:0007669"/>
    <property type="project" value="UniProtKB-KW"/>
</dbReference>
<evidence type="ECO:0000259" key="2">
    <source>
        <dbReference type="PROSITE" id="PS50943"/>
    </source>
</evidence>
<evidence type="ECO:0000256" key="1">
    <source>
        <dbReference type="ARBA" id="ARBA00023125"/>
    </source>
</evidence>
<dbReference type="SUPFAM" id="SSF47413">
    <property type="entry name" value="lambda repressor-like DNA-binding domains"/>
    <property type="match status" value="1"/>
</dbReference>
<dbReference type="GO" id="GO:0003700">
    <property type="term" value="F:DNA-binding transcription factor activity"/>
    <property type="evidence" value="ECO:0007669"/>
    <property type="project" value="TreeGrafter"/>
</dbReference>
<evidence type="ECO:0000313" key="4">
    <source>
        <dbReference type="Proteomes" id="UP001139089"/>
    </source>
</evidence>
<dbReference type="SMART" id="SM00530">
    <property type="entry name" value="HTH_XRE"/>
    <property type="match status" value="1"/>
</dbReference>
<dbReference type="PANTHER" id="PTHR46797">
    <property type="entry name" value="HTH-TYPE TRANSCRIPTIONAL REGULATOR"/>
    <property type="match status" value="1"/>
</dbReference>
<organism evidence="3 4">
    <name type="scientific">Rhizobium quercicola</name>
    <dbReference type="NCBI Taxonomy" id="2901226"/>
    <lineage>
        <taxon>Bacteria</taxon>
        <taxon>Pseudomonadati</taxon>
        <taxon>Pseudomonadota</taxon>
        <taxon>Alphaproteobacteria</taxon>
        <taxon>Hyphomicrobiales</taxon>
        <taxon>Rhizobiaceae</taxon>
        <taxon>Rhizobium/Agrobacterium group</taxon>
        <taxon>Rhizobium</taxon>
    </lineage>
</organism>
<dbReference type="InterPro" id="IPR001387">
    <property type="entry name" value="Cro/C1-type_HTH"/>
</dbReference>
<dbReference type="InterPro" id="IPR050807">
    <property type="entry name" value="TransReg_Diox_bact_type"/>
</dbReference>
<feature type="domain" description="HTH cro/C1-type" evidence="2">
    <location>
        <begin position="34"/>
        <end position="88"/>
    </location>
</feature>
<proteinExistence type="predicted"/>
<dbReference type="CDD" id="cd00093">
    <property type="entry name" value="HTH_XRE"/>
    <property type="match status" value="1"/>
</dbReference>
<evidence type="ECO:0000313" key="3">
    <source>
        <dbReference type="EMBL" id="MCD7111389.1"/>
    </source>
</evidence>
<dbReference type="Pfam" id="PF01381">
    <property type="entry name" value="HTH_3"/>
    <property type="match status" value="1"/>
</dbReference>
<keyword evidence="1" id="KW-0238">DNA-binding</keyword>
<protein>
    <submittedName>
        <fullName evidence="3">Helix-turn-helix domain-containing protein</fullName>
    </submittedName>
</protein>
<reference evidence="3" key="1">
    <citation type="submission" date="2021-12" db="EMBL/GenBank/DDBJ databases">
        <authorList>
            <person name="Li Y."/>
        </authorList>
    </citation>
    <scope>NUCLEOTIDE SEQUENCE</scope>
    <source>
        <strain evidence="3">DKSPLA3</strain>
    </source>
</reference>
<dbReference type="Gene3D" id="1.10.260.40">
    <property type="entry name" value="lambda repressor-like DNA-binding domains"/>
    <property type="match status" value="1"/>
</dbReference>
<name>A0A9X1NWY9_9HYPH</name>
<keyword evidence="4" id="KW-1185">Reference proteome</keyword>
<dbReference type="InterPro" id="IPR010982">
    <property type="entry name" value="Lambda_DNA-bd_dom_sf"/>
</dbReference>
<dbReference type="GO" id="GO:0005829">
    <property type="term" value="C:cytosol"/>
    <property type="evidence" value="ECO:0007669"/>
    <property type="project" value="TreeGrafter"/>
</dbReference>
<dbReference type="PROSITE" id="PS50943">
    <property type="entry name" value="HTH_CROC1"/>
    <property type="match status" value="1"/>
</dbReference>
<gene>
    <name evidence="3" type="ORF">LRX75_20320</name>
</gene>
<dbReference type="PANTHER" id="PTHR46797:SF1">
    <property type="entry name" value="METHYLPHOSPHONATE SYNTHASE"/>
    <property type="match status" value="1"/>
</dbReference>